<dbReference type="SUPFAM" id="SSF52218">
    <property type="entry name" value="Flavoproteins"/>
    <property type="match status" value="1"/>
</dbReference>
<dbReference type="Pfam" id="PF03358">
    <property type="entry name" value="FMN_red"/>
    <property type="match status" value="1"/>
</dbReference>
<dbReference type="RefSeq" id="WP_046140576.1">
    <property type="nucleotide sequence ID" value="NZ_LANJ01000045.1"/>
</dbReference>
<dbReference type="InterPro" id="IPR005025">
    <property type="entry name" value="FMN_Rdtase-like_dom"/>
</dbReference>
<feature type="domain" description="NADPH-dependent FMN reductase-like" evidence="1">
    <location>
        <begin position="3"/>
        <end position="145"/>
    </location>
</feature>
<comment type="caution">
    <text evidence="2">The sequence shown here is derived from an EMBL/GenBank/DDBJ whole genome shotgun (WGS) entry which is preliminary data.</text>
</comment>
<dbReference type="Proteomes" id="UP000033411">
    <property type="component" value="Unassembled WGS sequence"/>
</dbReference>
<gene>
    <name evidence="2" type="ORF">WH87_15795</name>
</gene>
<evidence type="ECO:0000313" key="3">
    <source>
        <dbReference type="Proteomes" id="UP000033411"/>
    </source>
</evidence>
<reference evidence="2 3" key="1">
    <citation type="submission" date="2015-03" db="EMBL/GenBank/DDBJ databases">
        <authorList>
            <person name="Lepp D."/>
            <person name="Hassan Y.I."/>
            <person name="Li X.-Z."/>
            <person name="Zhou T."/>
        </authorList>
    </citation>
    <scope>NUCLEOTIDE SEQUENCE [LARGE SCALE GENOMIC DNA]</scope>
    <source>
        <strain evidence="2 3">E84</strain>
    </source>
</reference>
<dbReference type="STRING" id="1293439.WH87_15795"/>
<dbReference type="GO" id="GO:0010181">
    <property type="term" value="F:FMN binding"/>
    <property type="evidence" value="ECO:0007669"/>
    <property type="project" value="TreeGrafter"/>
</dbReference>
<dbReference type="OrthoDB" id="9812295at2"/>
<evidence type="ECO:0000259" key="1">
    <source>
        <dbReference type="Pfam" id="PF03358"/>
    </source>
</evidence>
<accession>A0A0F5Q4H1</accession>
<dbReference type="Gene3D" id="3.40.50.360">
    <property type="match status" value="1"/>
</dbReference>
<dbReference type="GO" id="GO:0005829">
    <property type="term" value="C:cytosol"/>
    <property type="evidence" value="ECO:0007669"/>
    <property type="project" value="TreeGrafter"/>
</dbReference>
<dbReference type="PANTHER" id="PTHR30543">
    <property type="entry name" value="CHROMATE REDUCTASE"/>
    <property type="match status" value="1"/>
</dbReference>
<protein>
    <submittedName>
        <fullName evidence="2">NADPH-dependent FMN reductase</fullName>
    </submittedName>
</protein>
<dbReference type="AlphaFoldDB" id="A0A0F5Q4H1"/>
<dbReference type="InterPro" id="IPR050712">
    <property type="entry name" value="NAD(P)H-dep_reductase"/>
</dbReference>
<organism evidence="2 3">
    <name type="scientific">Devosia epidermidihirudinis</name>
    <dbReference type="NCBI Taxonomy" id="1293439"/>
    <lineage>
        <taxon>Bacteria</taxon>
        <taxon>Pseudomonadati</taxon>
        <taxon>Pseudomonadota</taxon>
        <taxon>Alphaproteobacteria</taxon>
        <taxon>Hyphomicrobiales</taxon>
        <taxon>Devosiaceae</taxon>
        <taxon>Devosia</taxon>
    </lineage>
</organism>
<keyword evidence="3" id="KW-1185">Reference proteome</keyword>
<dbReference type="EMBL" id="LANJ01000045">
    <property type="protein sequence ID" value="KKC35526.1"/>
    <property type="molecule type" value="Genomic_DNA"/>
</dbReference>
<evidence type="ECO:0000313" key="2">
    <source>
        <dbReference type="EMBL" id="KKC35526.1"/>
    </source>
</evidence>
<dbReference type="GO" id="GO:0016491">
    <property type="term" value="F:oxidoreductase activity"/>
    <property type="evidence" value="ECO:0007669"/>
    <property type="project" value="InterPro"/>
</dbReference>
<dbReference type="InterPro" id="IPR029039">
    <property type="entry name" value="Flavoprotein-like_sf"/>
</dbReference>
<name>A0A0F5Q4H1_9HYPH</name>
<dbReference type="PATRIC" id="fig|1293439.3.peg.3219"/>
<proteinExistence type="predicted"/>
<sequence>MKNVAVLLGSLSEKSINKALAKAIEKLAQERLKFDFLDIGSLPFYNNDLWDNPPASVTDLKTRVAAADAVLIVMPEFNRSFPAVIKNALDWGSRPYGQNSWTGKPLAIAGASPGGIGTAAGQNQLRTTMPLLGFVVMGQPEVYFQFTPGIIDEHFDVTNDQSRDFLAGFADKFADWIDRHGEHRTLSVAAE</sequence>
<dbReference type="PANTHER" id="PTHR30543:SF21">
    <property type="entry name" value="NAD(P)H-DEPENDENT FMN REDUCTASE LOT6"/>
    <property type="match status" value="1"/>
</dbReference>